<protein>
    <submittedName>
        <fullName evidence="2">Uncharacterized protein</fullName>
    </submittedName>
</protein>
<reference evidence="2 3" key="1">
    <citation type="submission" date="2015-09" db="EMBL/GenBank/DDBJ databases">
        <authorList>
            <consortium name="Pathogen Informatics"/>
        </authorList>
    </citation>
    <scope>NUCLEOTIDE SEQUENCE [LARGE SCALE GENOMIC DNA]</scope>
    <source>
        <strain evidence="2 3">2789STDY5834911</strain>
    </source>
</reference>
<accession>A0A174U1W1</accession>
<gene>
    <name evidence="2" type="ORF">ERS852523_04215</name>
</gene>
<dbReference type="Proteomes" id="UP000095712">
    <property type="component" value="Unassembled WGS sequence"/>
</dbReference>
<feature type="transmembrane region" description="Helical" evidence="1">
    <location>
        <begin position="46"/>
        <end position="64"/>
    </location>
</feature>
<name>A0A174U1W1_9FIRM</name>
<evidence type="ECO:0000313" key="3">
    <source>
        <dbReference type="Proteomes" id="UP000095712"/>
    </source>
</evidence>
<feature type="transmembrane region" description="Helical" evidence="1">
    <location>
        <begin position="7"/>
        <end position="26"/>
    </location>
</feature>
<organism evidence="2 3">
    <name type="scientific">Blautia wexlerae</name>
    <dbReference type="NCBI Taxonomy" id="418240"/>
    <lineage>
        <taxon>Bacteria</taxon>
        <taxon>Bacillati</taxon>
        <taxon>Bacillota</taxon>
        <taxon>Clostridia</taxon>
        <taxon>Lachnospirales</taxon>
        <taxon>Lachnospiraceae</taxon>
        <taxon>Blautia</taxon>
    </lineage>
</organism>
<dbReference type="RefSeq" id="WP_055153976.1">
    <property type="nucleotide sequence ID" value="NZ_CZAW01000092.1"/>
</dbReference>
<dbReference type="AlphaFoldDB" id="A0A174U1W1"/>
<keyword evidence="1" id="KW-0812">Transmembrane</keyword>
<dbReference type="EMBL" id="CZAW01000092">
    <property type="protein sequence ID" value="CUQ16544.1"/>
    <property type="molecule type" value="Genomic_DNA"/>
</dbReference>
<evidence type="ECO:0000256" key="1">
    <source>
        <dbReference type="SAM" id="Phobius"/>
    </source>
</evidence>
<feature type="transmembrane region" description="Helical" evidence="1">
    <location>
        <begin position="120"/>
        <end position="145"/>
    </location>
</feature>
<evidence type="ECO:0000313" key="2">
    <source>
        <dbReference type="EMBL" id="CUQ16544.1"/>
    </source>
</evidence>
<feature type="transmembrane region" description="Helical" evidence="1">
    <location>
        <begin position="166"/>
        <end position="189"/>
    </location>
</feature>
<keyword evidence="1" id="KW-0472">Membrane</keyword>
<sequence>MNEIYMIEWGLMDIASILVIVWFIGLTYYKRYKDTGYLYVKTQLELISAYCISLVVNLYAYYWAEERFNIDEKYTKGIILTFVFVVAGYIGKVIYKMVFYNREKIYTPTKEEYLFITETAFLVVTIKMVSEGVIGCAIPIAILLGRMMWIDTESLKEILSSIKVSHYRIIESSILLIVGVIYISCVMSIFHPIRAIQIVMALLYGIIIFEPLEKIRKCLKEHSNGKNY</sequence>
<proteinExistence type="predicted"/>
<keyword evidence="1" id="KW-1133">Transmembrane helix</keyword>
<feature type="transmembrane region" description="Helical" evidence="1">
    <location>
        <begin position="76"/>
        <end position="100"/>
    </location>
</feature>